<accession>A0A811QEU5</accession>
<keyword evidence="2" id="KW-0238">DNA-binding</keyword>
<feature type="region of interest" description="Disordered" evidence="3">
    <location>
        <begin position="495"/>
        <end position="553"/>
    </location>
</feature>
<gene>
    <name evidence="5" type="ORF">NCGR_LOCUS39467</name>
</gene>
<dbReference type="SMART" id="SM00389">
    <property type="entry name" value="HOX"/>
    <property type="match status" value="1"/>
</dbReference>
<feature type="region of interest" description="Disordered" evidence="3">
    <location>
        <begin position="616"/>
        <end position="647"/>
    </location>
</feature>
<dbReference type="OrthoDB" id="2020792at2759"/>
<dbReference type="Gene3D" id="1.10.10.60">
    <property type="entry name" value="Homeodomain-like"/>
    <property type="match status" value="1"/>
</dbReference>
<dbReference type="CDD" id="cd00086">
    <property type="entry name" value="homeodomain"/>
    <property type="match status" value="1"/>
</dbReference>
<keyword evidence="6" id="KW-1185">Reference proteome</keyword>
<comment type="caution">
    <text evidence="5">The sequence shown here is derived from an EMBL/GenBank/DDBJ whole genome shotgun (WGS) entry which is preliminary data.</text>
</comment>
<keyword evidence="2" id="KW-0371">Homeobox</keyword>
<dbReference type="Pfam" id="PF25246">
    <property type="entry name" value="Nodulin_N"/>
    <property type="match status" value="2"/>
</dbReference>
<dbReference type="PANTHER" id="PTHR35743">
    <property type="entry name" value="NODULIN HOMEOBOX"/>
    <property type="match status" value="1"/>
</dbReference>
<dbReference type="EMBL" id="CAJGYO010000010">
    <property type="protein sequence ID" value="CAD6255940.1"/>
    <property type="molecule type" value="Genomic_DNA"/>
</dbReference>
<dbReference type="PROSITE" id="PS50071">
    <property type="entry name" value="HOMEOBOX_2"/>
    <property type="match status" value="1"/>
</dbReference>
<feature type="region of interest" description="Disordered" evidence="3">
    <location>
        <begin position="438"/>
        <end position="468"/>
    </location>
</feature>
<dbReference type="InterPro" id="IPR009057">
    <property type="entry name" value="Homeodomain-like_sf"/>
</dbReference>
<evidence type="ECO:0000259" key="4">
    <source>
        <dbReference type="PROSITE" id="PS50071"/>
    </source>
</evidence>
<evidence type="ECO:0000256" key="3">
    <source>
        <dbReference type="SAM" id="MobiDB-lite"/>
    </source>
</evidence>
<dbReference type="SUPFAM" id="SSF46689">
    <property type="entry name" value="Homeodomain-like"/>
    <property type="match status" value="1"/>
</dbReference>
<evidence type="ECO:0000256" key="1">
    <source>
        <dbReference type="ARBA" id="ARBA00004123"/>
    </source>
</evidence>
<feature type="compositionally biased region" description="Basic and acidic residues" evidence="3">
    <location>
        <begin position="532"/>
        <end position="545"/>
    </location>
</feature>
<sequence length="777" mass="85897">MVSAVEELSGLTSKELGEMLKESDNFVLRSKTEDGGPKQVDMEKLVSSLPLHLLAVCLELGQGPDLTYVLRGMRFLHSLSDLASRHARLEQVLLDDVKLSEQVMDLIFFLLSILAEQKKENNDGTSPLVHASLVAASLHLLTSYFSSQWHELVHILLAHPKVDIFMDVAFDSLHEDVRLLNIRLSSMGSGSFHVGSLECRRAHFICQQCEASLQFLLLLCQQKLFRDRILKNKELSRNGGILSLSHTILKLVVPECLKQSTDLVASISRLKAKILSILLQLCEAESVSYLDEVATNPNSRRLGQTLALEVLNLLKIAFGRKQNINSDSHDKGPFLTQILATPHEEFVSSWCSVNALPAIEEDASLDYDPFGASEVALDFSDKLQSWCKSQVEQVAVKVGQNDTPPESTEDIHPVQQPLLTRTSTPDSKMNNLPKDVQNMEVSTPIPPINPEGNDKDGTPKNSVSRNGGFLQNAVGQNLVHLGVARTVSGGSSVVASSVSTGHQRSKMDLDPASSSVDNFKTPELTKENGLQEDEKGESSMYDERQPKRRKRTLMNNEQIDELEKALVDEPEMHKNTVLLQSWSEKLSLQGPEITASQLKNWLNNRKAKLARIAKERGPFEAENADKPSTPTTLQLGESSESAGEDNYLPPARVMNALSKGRLVSPDSNEQTSQAELSPNTMLVRPFTRSFSLEPGRLVSLVDSDGKEVGRGKVFQTPGKSPAESRVCMVDVTELRTERWRELPHPSEASGRTFQEAEARNGGIMRVSWDVVRLSPAV</sequence>
<protein>
    <recommendedName>
        <fullName evidence="4">Homeobox domain-containing protein</fullName>
    </recommendedName>
</protein>
<proteinExistence type="predicted"/>
<dbReference type="GO" id="GO:0005634">
    <property type="term" value="C:nucleus"/>
    <property type="evidence" value="ECO:0007669"/>
    <property type="project" value="UniProtKB-SubCell"/>
</dbReference>
<dbReference type="PANTHER" id="PTHR35743:SF1">
    <property type="entry name" value="NODULIN HOMEOBOX"/>
    <property type="match status" value="1"/>
</dbReference>
<dbReference type="InterPro" id="IPR001356">
    <property type="entry name" value="HD"/>
</dbReference>
<feature type="domain" description="Homeobox" evidence="4">
    <location>
        <begin position="545"/>
        <end position="612"/>
    </location>
</feature>
<reference evidence="5" key="1">
    <citation type="submission" date="2020-10" db="EMBL/GenBank/DDBJ databases">
        <authorList>
            <person name="Han B."/>
            <person name="Lu T."/>
            <person name="Zhao Q."/>
            <person name="Huang X."/>
            <person name="Zhao Y."/>
        </authorList>
    </citation>
    <scope>NUCLEOTIDE SEQUENCE</scope>
</reference>
<dbReference type="Proteomes" id="UP000604825">
    <property type="component" value="Unassembled WGS sequence"/>
</dbReference>
<dbReference type="Pfam" id="PF24679">
    <property type="entry name" value="Nodulin_C"/>
    <property type="match status" value="1"/>
</dbReference>
<evidence type="ECO:0000256" key="2">
    <source>
        <dbReference type="PROSITE-ProRule" id="PRU00108"/>
    </source>
</evidence>
<evidence type="ECO:0000313" key="5">
    <source>
        <dbReference type="EMBL" id="CAD6255940.1"/>
    </source>
</evidence>
<feature type="compositionally biased region" description="Polar residues" evidence="3">
    <location>
        <begin position="626"/>
        <end position="641"/>
    </location>
</feature>
<dbReference type="InterPro" id="IPR057287">
    <property type="entry name" value="Ndx_N"/>
</dbReference>
<feature type="DNA-binding region" description="Homeobox" evidence="2">
    <location>
        <begin position="547"/>
        <end position="613"/>
    </location>
</feature>
<dbReference type="InterPro" id="IPR056560">
    <property type="entry name" value="HTH_NDX"/>
</dbReference>
<keyword evidence="2" id="KW-0539">Nucleus</keyword>
<dbReference type="InterPro" id="IPR039325">
    <property type="entry name" value="NDX"/>
</dbReference>
<evidence type="ECO:0000313" key="6">
    <source>
        <dbReference type="Proteomes" id="UP000604825"/>
    </source>
</evidence>
<comment type="subcellular location">
    <subcellularLocation>
        <location evidence="1 2">Nucleus</location>
    </subcellularLocation>
</comment>
<name>A0A811QEU5_9POAL</name>
<dbReference type="InterPro" id="IPR056559">
    <property type="entry name" value="NDX_C"/>
</dbReference>
<dbReference type="GO" id="GO:0003697">
    <property type="term" value="F:single-stranded DNA binding"/>
    <property type="evidence" value="ECO:0007669"/>
    <property type="project" value="InterPro"/>
</dbReference>
<dbReference type="Pfam" id="PF24426">
    <property type="entry name" value="HTH_NDX"/>
    <property type="match status" value="1"/>
</dbReference>
<dbReference type="GO" id="GO:0009908">
    <property type="term" value="P:flower development"/>
    <property type="evidence" value="ECO:0007669"/>
    <property type="project" value="InterPro"/>
</dbReference>
<dbReference type="AlphaFoldDB" id="A0A811QEU5"/>
<organism evidence="5 6">
    <name type="scientific">Miscanthus lutarioriparius</name>
    <dbReference type="NCBI Taxonomy" id="422564"/>
    <lineage>
        <taxon>Eukaryota</taxon>
        <taxon>Viridiplantae</taxon>
        <taxon>Streptophyta</taxon>
        <taxon>Embryophyta</taxon>
        <taxon>Tracheophyta</taxon>
        <taxon>Spermatophyta</taxon>
        <taxon>Magnoliopsida</taxon>
        <taxon>Liliopsida</taxon>
        <taxon>Poales</taxon>
        <taxon>Poaceae</taxon>
        <taxon>PACMAD clade</taxon>
        <taxon>Panicoideae</taxon>
        <taxon>Andropogonodae</taxon>
        <taxon>Andropogoneae</taxon>
        <taxon>Saccharinae</taxon>
        <taxon>Miscanthus</taxon>
    </lineage>
</organism>
<feature type="compositionally biased region" description="Basic and acidic residues" evidence="3">
    <location>
        <begin position="616"/>
        <end position="625"/>
    </location>
</feature>